<evidence type="ECO:0000313" key="3">
    <source>
        <dbReference type="EMBL" id="KAF2248610.1"/>
    </source>
</evidence>
<proteinExistence type="predicted"/>
<keyword evidence="4" id="KW-1185">Reference proteome</keyword>
<dbReference type="GO" id="GO:0006900">
    <property type="term" value="P:vesicle budding from membrane"/>
    <property type="evidence" value="ECO:0007669"/>
    <property type="project" value="TreeGrafter"/>
</dbReference>
<dbReference type="GO" id="GO:0009898">
    <property type="term" value="C:cytoplasmic side of plasma membrane"/>
    <property type="evidence" value="ECO:0007669"/>
    <property type="project" value="TreeGrafter"/>
</dbReference>
<accession>A0A6A6IGD7</accession>
<dbReference type="PANTHER" id="PTHR22761">
    <property type="entry name" value="CHARGED MULTIVESICULAR BODY PROTEIN"/>
    <property type="match status" value="1"/>
</dbReference>
<feature type="region of interest" description="Disordered" evidence="2">
    <location>
        <begin position="444"/>
        <end position="528"/>
    </location>
</feature>
<dbReference type="GO" id="GO:0032511">
    <property type="term" value="P:late endosome to vacuole transport via multivesicular body sorting pathway"/>
    <property type="evidence" value="ECO:0007669"/>
    <property type="project" value="TreeGrafter"/>
</dbReference>
<feature type="region of interest" description="Disordered" evidence="2">
    <location>
        <begin position="1"/>
        <end position="24"/>
    </location>
</feature>
<evidence type="ECO:0000256" key="2">
    <source>
        <dbReference type="SAM" id="MobiDB-lite"/>
    </source>
</evidence>
<dbReference type="RefSeq" id="XP_033683614.1">
    <property type="nucleotide sequence ID" value="XM_033823725.1"/>
</dbReference>
<feature type="compositionally biased region" description="Basic and acidic residues" evidence="2">
    <location>
        <begin position="467"/>
        <end position="485"/>
    </location>
</feature>
<protein>
    <recommendedName>
        <fullName evidence="5">SNF7 family protein</fullName>
    </recommendedName>
</protein>
<dbReference type="Pfam" id="PF03357">
    <property type="entry name" value="Snf7"/>
    <property type="match status" value="1"/>
</dbReference>
<name>A0A6A6IGD7_9PLEO</name>
<organism evidence="3 4">
    <name type="scientific">Trematosphaeria pertusa</name>
    <dbReference type="NCBI Taxonomy" id="390896"/>
    <lineage>
        <taxon>Eukaryota</taxon>
        <taxon>Fungi</taxon>
        <taxon>Dikarya</taxon>
        <taxon>Ascomycota</taxon>
        <taxon>Pezizomycotina</taxon>
        <taxon>Dothideomycetes</taxon>
        <taxon>Pleosporomycetidae</taxon>
        <taxon>Pleosporales</taxon>
        <taxon>Massarineae</taxon>
        <taxon>Trematosphaeriaceae</taxon>
        <taxon>Trematosphaeria</taxon>
    </lineage>
</organism>
<dbReference type="Proteomes" id="UP000800094">
    <property type="component" value="Unassembled WGS sequence"/>
</dbReference>
<dbReference type="EMBL" id="ML987195">
    <property type="protein sequence ID" value="KAF2248610.1"/>
    <property type="molecule type" value="Genomic_DNA"/>
</dbReference>
<dbReference type="AlphaFoldDB" id="A0A6A6IGD7"/>
<evidence type="ECO:0000256" key="1">
    <source>
        <dbReference type="SAM" id="Coils"/>
    </source>
</evidence>
<dbReference type="GeneID" id="54577055"/>
<feature type="compositionally biased region" description="Basic and acidic residues" evidence="2">
    <location>
        <begin position="444"/>
        <end position="458"/>
    </location>
</feature>
<reference evidence="3" key="1">
    <citation type="journal article" date="2020" name="Stud. Mycol.">
        <title>101 Dothideomycetes genomes: a test case for predicting lifestyles and emergence of pathogens.</title>
        <authorList>
            <person name="Haridas S."/>
            <person name="Albert R."/>
            <person name="Binder M."/>
            <person name="Bloem J."/>
            <person name="Labutti K."/>
            <person name="Salamov A."/>
            <person name="Andreopoulos B."/>
            <person name="Baker S."/>
            <person name="Barry K."/>
            <person name="Bills G."/>
            <person name="Bluhm B."/>
            <person name="Cannon C."/>
            <person name="Castanera R."/>
            <person name="Culley D."/>
            <person name="Daum C."/>
            <person name="Ezra D."/>
            <person name="Gonzalez J."/>
            <person name="Henrissat B."/>
            <person name="Kuo A."/>
            <person name="Liang C."/>
            <person name="Lipzen A."/>
            <person name="Lutzoni F."/>
            <person name="Magnuson J."/>
            <person name="Mondo S."/>
            <person name="Nolan M."/>
            <person name="Ohm R."/>
            <person name="Pangilinan J."/>
            <person name="Park H.-J."/>
            <person name="Ramirez L."/>
            <person name="Alfaro M."/>
            <person name="Sun H."/>
            <person name="Tritt A."/>
            <person name="Yoshinaga Y."/>
            <person name="Zwiers L.-H."/>
            <person name="Turgeon B."/>
            <person name="Goodwin S."/>
            <person name="Spatafora J."/>
            <person name="Crous P."/>
            <person name="Grigoriev I."/>
        </authorList>
    </citation>
    <scope>NUCLEOTIDE SEQUENCE</scope>
    <source>
        <strain evidence="3">CBS 122368</strain>
    </source>
</reference>
<dbReference type="InterPro" id="IPR005024">
    <property type="entry name" value="Snf7_fam"/>
</dbReference>
<sequence>MQHKRKLSEQGPGQDPHAKPRLSANLRKALFSSGRKRSKTAAYTAPKEEEMSELVNFILDHEEAFQSRARVASLYADFRSQAHTNPEGFQANLAVWKKALTDAALAGVIPSQGGTHDLLSIRIGEELIRALQHREHGKPTCLPAVFHDAVKKRDFVPRRDFLNSQTSIYKQSWVPSISGLAQWALQKLLGSPDPDKLPVGDFVVLKNVEVAANEILKRMKEQTHTSTADRILSRTTFLKRFSRVLNPAAPLTANDLNVLLLHMCRDKQALAFNAQTIKFRAETETELTPVSEEDTALANLRDAADKVNAQLPALQEKIAEAELDAREAVRAKHTIRAKAALKSKKLAEHALAERSHIALELEEAFMGLQRAADQVHIVEAMKAGAEAMKGLHEKVGGVEGVQNVMDEVREQTATVDEITSIINESATAVDEGELDEEFEALEKAERERKEKEEAEKTAARLAELEEVEKARKDKEAAQKKEKEAEEERTEQEVQEAEEDLSKLSFAQEDEDADEEPPQKERERALVAA</sequence>
<feature type="compositionally biased region" description="Acidic residues" evidence="2">
    <location>
        <begin position="486"/>
        <end position="498"/>
    </location>
</feature>
<dbReference type="OrthoDB" id="10250120at2759"/>
<gene>
    <name evidence="3" type="ORF">BU26DRAFT_427302</name>
</gene>
<feature type="coiled-coil region" evidence="1">
    <location>
        <begin position="297"/>
        <end position="331"/>
    </location>
</feature>
<evidence type="ECO:0000313" key="4">
    <source>
        <dbReference type="Proteomes" id="UP000800094"/>
    </source>
</evidence>
<dbReference type="PANTHER" id="PTHR22761:SF18">
    <property type="entry name" value="SORTING PROTEIN SNF7 FAMILY PROTEIN, PUTATIVE (AFU_ORTHOLOGUE AFUA_2G16692)-RELATED"/>
    <property type="match status" value="1"/>
</dbReference>
<keyword evidence="1" id="KW-0175">Coiled coil</keyword>
<feature type="compositionally biased region" description="Basic and acidic residues" evidence="2">
    <location>
        <begin position="516"/>
        <end position="528"/>
    </location>
</feature>
<dbReference type="GO" id="GO:0000815">
    <property type="term" value="C:ESCRT III complex"/>
    <property type="evidence" value="ECO:0007669"/>
    <property type="project" value="TreeGrafter"/>
</dbReference>
<dbReference type="GO" id="GO:0005771">
    <property type="term" value="C:multivesicular body"/>
    <property type="evidence" value="ECO:0007669"/>
    <property type="project" value="TreeGrafter"/>
</dbReference>
<evidence type="ECO:0008006" key="5">
    <source>
        <dbReference type="Google" id="ProtNLM"/>
    </source>
</evidence>